<reference evidence="2" key="1">
    <citation type="journal article" date="2018" name="Int. J. Syst. Evol. Microbiol.">
        <title>Jatrophihabitans telluris sp. nov., isolated from sediment soil of lava forest wetlands and the emended description of the genus Jatrophihabitans.</title>
        <authorList>
            <person name="Lee K.C."/>
            <person name="Suh M.K."/>
            <person name="Eom M.K."/>
            <person name="Kim K.K."/>
            <person name="Kim J.S."/>
            <person name="Kim D.S."/>
            <person name="Ko S.H."/>
            <person name="Shin Y.K."/>
            <person name="Lee J.S."/>
        </authorList>
    </citation>
    <scope>NUCLEOTIDE SEQUENCE</scope>
    <source>
        <strain evidence="2">N237</strain>
    </source>
</reference>
<accession>A0ABY4QU59</accession>
<keyword evidence="1" id="KW-1133">Transmembrane helix</keyword>
<protein>
    <submittedName>
        <fullName evidence="2">YggT family protein</fullName>
    </submittedName>
</protein>
<evidence type="ECO:0000256" key="1">
    <source>
        <dbReference type="SAM" id="Phobius"/>
    </source>
</evidence>
<evidence type="ECO:0000313" key="2">
    <source>
        <dbReference type="EMBL" id="UQX87183.1"/>
    </source>
</evidence>
<feature type="transmembrane region" description="Helical" evidence="1">
    <location>
        <begin position="6"/>
        <end position="25"/>
    </location>
</feature>
<evidence type="ECO:0000313" key="3">
    <source>
        <dbReference type="Proteomes" id="UP001056336"/>
    </source>
</evidence>
<keyword evidence="1" id="KW-0472">Membrane</keyword>
<dbReference type="Pfam" id="PF02325">
    <property type="entry name" value="CCB3_YggT"/>
    <property type="match status" value="1"/>
</dbReference>
<dbReference type="Proteomes" id="UP001056336">
    <property type="component" value="Chromosome"/>
</dbReference>
<dbReference type="RefSeq" id="WP_249769646.1">
    <property type="nucleotide sequence ID" value="NZ_CP097332.1"/>
</dbReference>
<dbReference type="InterPro" id="IPR003425">
    <property type="entry name" value="CCB3/YggT"/>
</dbReference>
<sequence>MATFWASLGLLLLVFYLLVVARLIVEFTRSFARSWRPAGVAAIGLEVVYSITDPPMKLLRRLIPPLRVGGMSIDVSVIVLFVIIYILQQIVGSLATSAYGPAR</sequence>
<name>A0ABY4QU59_9ACTN</name>
<dbReference type="EMBL" id="CP097332">
    <property type="protein sequence ID" value="UQX87183.1"/>
    <property type="molecule type" value="Genomic_DNA"/>
</dbReference>
<organism evidence="2 3">
    <name type="scientific">Jatrophihabitans telluris</name>
    <dbReference type="NCBI Taxonomy" id="2038343"/>
    <lineage>
        <taxon>Bacteria</taxon>
        <taxon>Bacillati</taxon>
        <taxon>Actinomycetota</taxon>
        <taxon>Actinomycetes</taxon>
        <taxon>Jatrophihabitantales</taxon>
        <taxon>Jatrophihabitantaceae</taxon>
        <taxon>Jatrophihabitans</taxon>
    </lineage>
</organism>
<proteinExistence type="predicted"/>
<gene>
    <name evidence="2" type="ORF">M6D93_12830</name>
</gene>
<reference evidence="2" key="2">
    <citation type="submission" date="2022-05" db="EMBL/GenBank/DDBJ databases">
        <authorList>
            <person name="Kim J.-S."/>
            <person name="Lee K."/>
            <person name="Suh M."/>
            <person name="Eom M."/>
            <person name="Kim J.-S."/>
            <person name="Kim D.-S."/>
            <person name="Ko S.-H."/>
            <person name="Shin Y."/>
            <person name="Lee J.-S."/>
        </authorList>
    </citation>
    <scope>NUCLEOTIDE SEQUENCE</scope>
    <source>
        <strain evidence="2">N237</strain>
    </source>
</reference>
<keyword evidence="3" id="KW-1185">Reference proteome</keyword>
<keyword evidence="1" id="KW-0812">Transmembrane</keyword>